<evidence type="ECO:0000256" key="11">
    <source>
        <dbReference type="RuleBase" id="RU004427"/>
    </source>
</evidence>
<dbReference type="GO" id="GO:0046872">
    <property type="term" value="F:metal ion binding"/>
    <property type="evidence" value="ECO:0007669"/>
    <property type="project" value="UniProtKB-KW"/>
</dbReference>
<dbReference type="Proteomes" id="UP000244722">
    <property type="component" value="Unassembled WGS sequence"/>
</dbReference>
<evidence type="ECO:0000256" key="7">
    <source>
        <dbReference type="ARBA" id="ARBA00022982"/>
    </source>
</evidence>
<dbReference type="SUPFAM" id="SSF46626">
    <property type="entry name" value="Cytochrome c"/>
    <property type="match status" value="1"/>
</dbReference>
<dbReference type="InterPro" id="IPR009056">
    <property type="entry name" value="Cyt_c-like_dom"/>
</dbReference>
<comment type="PTM">
    <text evidence="11">Binds 1 heme group per subunit.</text>
</comment>
<comment type="caution">
    <text evidence="13">The sequence shown here is derived from an EMBL/GenBank/DDBJ whole genome shotgun (WGS) entry which is preliminary data.</text>
</comment>
<evidence type="ECO:0000256" key="5">
    <source>
        <dbReference type="ARBA" id="ARBA00022660"/>
    </source>
</evidence>
<evidence type="ECO:0000256" key="6">
    <source>
        <dbReference type="ARBA" id="ARBA00022723"/>
    </source>
</evidence>
<keyword evidence="4 9" id="KW-0349">Heme</keyword>
<dbReference type="InterPro" id="IPR002327">
    <property type="entry name" value="Cyt_c_1A/1B"/>
</dbReference>
<dbReference type="Gene3D" id="1.10.760.10">
    <property type="entry name" value="Cytochrome c-like domain"/>
    <property type="match status" value="1"/>
</dbReference>
<evidence type="ECO:0000256" key="9">
    <source>
        <dbReference type="PROSITE-ProRule" id="PRU00433"/>
    </source>
</evidence>
<keyword evidence="5 11" id="KW-0679">Respiratory chain</keyword>
<evidence type="ECO:0000313" key="14">
    <source>
        <dbReference type="Proteomes" id="UP000244722"/>
    </source>
</evidence>
<comment type="function">
    <text evidence="11">Electron carrier protein. The oxidized form of the cytochrome c heme group can accept an electron from the heme group of the cytochrome c1 subunit of cytochrome reductase. Cytochrome c then transfers this electron to the cytochrome oxidase complex, the final protein carrier in the mitochondrial electron-transport chain.</text>
</comment>
<evidence type="ECO:0000256" key="3">
    <source>
        <dbReference type="ARBA" id="ARBA00022448"/>
    </source>
</evidence>
<evidence type="ECO:0000256" key="4">
    <source>
        <dbReference type="ARBA" id="ARBA00022617"/>
    </source>
</evidence>
<organism evidence="13 14">
    <name type="scientific">Tuber borchii</name>
    <name type="common">White truffle</name>
    <dbReference type="NCBI Taxonomy" id="42251"/>
    <lineage>
        <taxon>Eukaryota</taxon>
        <taxon>Fungi</taxon>
        <taxon>Dikarya</taxon>
        <taxon>Ascomycota</taxon>
        <taxon>Pezizomycotina</taxon>
        <taxon>Pezizomycetes</taxon>
        <taxon>Pezizales</taxon>
        <taxon>Tuberaceae</taxon>
        <taxon>Tuber</taxon>
    </lineage>
</organism>
<dbReference type="PRINTS" id="PR00604">
    <property type="entry name" value="CYTCHRMECIAB"/>
</dbReference>
<sequence>MGFEEGDSKKGADLFKQHCSGCHTLEAGGANKAGPNLHGVFGRQSKKEGVVWTEEALFEYLESPQKYIPGTKKTVRMKSRTERRDLITHLRKATK</sequence>
<proteinExistence type="inferred from homology"/>
<name>A0A2T7A247_TUBBO</name>
<keyword evidence="8 9" id="KW-0408">Iron</keyword>
<evidence type="ECO:0000256" key="2">
    <source>
        <dbReference type="ARBA" id="ARBA00006488"/>
    </source>
</evidence>
<dbReference type="GO" id="GO:0009055">
    <property type="term" value="F:electron transfer activity"/>
    <property type="evidence" value="ECO:0007669"/>
    <property type="project" value="InterPro"/>
</dbReference>
<comment type="similarity">
    <text evidence="2 10">Belongs to the cytochrome c family.</text>
</comment>
<keyword evidence="14" id="KW-1185">Reference proteome</keyword>
<keyword evidence="7 11" id="KW-0249">Electron transport</keyword>
<dbReference type="EMBL" id="NESQ01000039">
    <property type="protein sequence ID" value="PUU81820.1"/>
    <property type="molecule type" value="Genomic_DNA"/>
</dbReference>
<keyword evidence="3 11" id="KW-0813">Transport</keyword>
<comment type="subcellular location">
    <subcellularLocation>
        <location evidence="1">Mitochondrion intermembrane space</location>
    </subcellularLocation>
</comment>
<evidence type="ECO:0000313" key="13">
    <source>
        <dbReference type="EMBL" id="PUU81820.1"/>
    </source>
</evidence>
<dbReference type="OrthoDB" id="449280at2759"/>
<dbReference type="GO" id="GO:0020037">
    <property type="term" value="F:heme binding"/>
    <property type="evidence" value="ECO:0007669"/>
    <property type="project" value="InterPro"/>
</dbReference>
<dbReference type="STRING" id="42251.A0A2T7A247"/>
<accession>A0A2T7A247</accession>
<gene>
    <name evidence="13" type="ORF">B9Z19DRAFT_1019039</name>
</gene>
<feature type="domain" description="Cytochrome c" evidence="12">
    <location>
        <begin position="6"/>
        <end position="94"/>
    </location>
</feature>
<keyword evidence="11" id="KW-0496">Mitochondrion</keyword>
<dbReference type="Pfam" id="PF00034">
    <property type="entry name" value="Cytochrom_C"/>
    <property type="match status" value="1"/>
</dbReference>
<evidence type="ECO:0000256" key="10">
    <source>
        <dbReference type="RuleBase" id="RU004426"/>
    </source>
</evidence>
<keyword evidence="6 9" id="KW-0479">Metal-binding</keyword>
<dbReference type="InterPro" id="IPR036909">
    <property type="entry name" value="Cyt_c-like_dom_sf"/>
</dbReference>
<dbReference type="AlphaFoldDB" id="A0A2T7A247"/>
<evidence type="ECO:0000259" key="12">
    <source>
        <dbReference type="PROSITE" id="PS51007"/>
    </source>
</evidence>
<reference evidence="13 14" key="1">
    <citation type="submission" date="2017-04" db="EMBL/GenBank/DDBJ databases">
        <title>Draft genome sequence of Tuber borchii Vittad., a whitish edible truffle.</title>
        <authorList>
            <consortium name="DOE Joint Genome Institute"/>
            <person name="Murat C."/>
            <person name="Kuo A."/>
            <person name="Barry K.W."/>
            <person name="Clum A."/>
            <person name="Dockter R.B."/>
            <person name="Fauchery L."/>
            <person name="Iotti M."/>
            <person name="Kohler A."/>
            <person name="Labutti K."/>
            <person name="Lindquist E.A."/>
            <person name="Lipzen A."/>
            <person name="Ohm R.A."/>
            <person name="Wang M."/>
            <person name="Grigoriev I.V."/>
            <person name="Zambonelli A."/>
            <person name="Martin F.M."/>
        </authorList>
    </citation>
    <scope>NUCLEOTIDE SEQUENCE [LARGE SCALE GENOMIC DNA]</scope>
    <source>
        <strain evidence="13 14">Tbo3840</strain>
    </source>
</reference>
<evidence type="ECO:0000256" key="1">
    <source>
        <dbReference type="ARBA" id="ARBA00004569"/>
    </source>
</evidence>
<dbReference type="PROSITE" id="PS51007">
    <property type="entry name" value="CYTC"/>
    <property type="match status" value="1"/>
</dbReference>
<protein>
    <submittedName>
        <fullName evidence="13">Cytochrome c-like domain-containing protein</fullName>
    </submittedName>
</protein>
<dbReference type="PANTHER" id="PTHR11961">
    <property type="entry name" value="CYTOCHROME C"/>
    <property type="match status" value="1"/>
</dbReference>
<evidence type="ECO:0000256" key="8">
    <source>
        <dbReference type="ARBA" id="ARBA00023004"/>
    </source>
</evidence>
<dbReference type="GO" id="GO:0005758">
    <property type="term" value="C:mitochondrial intermembrane space"/>
    <property type="evidence" value="ECO:0007669"/>
    <property type="project" value="UniProtKB-SubCell"/>
</dbReference>